<feature type="compositionally biased region" description="Polar residues" evidence="1">
    <location>
        <begin position="660"/>
        <end position="672"/>
    </location>
</feature>
<dbReference type="STRING" id="79200.A0A165Y0K2"/>
<reference evidence="3" key="1">
    <citation type="journal article" date="2016" name="Nat. Genet.">
        <title>A high-quality carrot genome assembly provides new insights into carotenoid accumulation and asterid genome evolution.</title>
        <authorList>
            <person name="Iorizzo M."/>
            <person name="Ellison S."/>
            <person name="Senalik D."/>
            <person name="Zeng P."/>
            <person name="Satapoomin P."/>
            <person name="Huang J."/>
            <person name="Bowman M."/>
            <person name="Iovene M."/>
            <person name="Sanseverino W."/>
            <person name="Cavagnaro P."/>
            <person name="Yildiz M."/>
            <person name="Macko-Podgorni A."/>
            <person name="Moranska E."/>
            <person name="Grzebelus E."/>
            <person name="Grzebelus D."/>
            <person name="Ashrafi H."/>
            <person name="Zheng Z."/>
            <person name="Cheng S."/>
            <person name="Spooner D."/>
            <person name="Van Deynze A."/>
            <person name="Simon P."/>
        </authorList>
    </citation>
    <scope>NUCLEOTIDE SEQUENCE [LARGE SCALE GENOMIC DNA]</scope>
    <source>
        <tissue evidence="3">Leaf</tissue>
    </source>
</reference>
<feature type="compositionally biased region" description="Low complexity" evidence="1">
    <location>
        <begin position="614"/>
        <end position="626"/>
    </location>
</feature>
<dbReference type="InterPro" id="IPR019956">
    <property type="entry name" value="Ubiquitin_dom"/>
</dbReference>
<accession>A0A165Y0K2</accession>
<feature type="region of interest" description="Disordered" evidence="1">
    <location>
        <begin position="1"/>
        <end position="21"/>
    </location>
</feature>
<feature type="compositionally biased region" description="Low complexity" evidence="1">
    <location>
        <begin position="96"/>
        <end position="113"/>
    </location>
</feature>
<feature type="region of interest" description="Disordered" evidence="1">
    <location>
        <begin position="94"/>
        <end position="131"/>
    </location>
</feature>
<evidence type="ECO:0000256" key="1">
    <source>
        <dbReference type="SAM" id="MobiDB-lite"/>
    </source>
</evidence>
<feature type="compositionally biased region" description="Polar residues" evidence="1">
    <location>
        <begin position="569"/>
        <end position="578"/>
    </location>
</feature>
<protein>
    <recommendedName>
        <fullName evidence="2">Ubiquitin-like domain-containing protein</fullName>
    </recommendedName>
</protein>
<feature type="compositionally biased region" description="Polar residues" evidence="1">
    <location>
        <begin position="523"/>
        <end position="547"/>
    </location>
</feature>
<proteinExistence type="predicted"/>
<comment type="caution">
    <text evidence="3">The sequence shown here is derived from an EMBL/GenBank/DDBJ whole genome shotgun (WGS) entry which is preliminary data.</text>
</comment>
<dbReference type="InterPro" id="IPR000626">
    <property type="entry name" value="Ubiquitin-like_dom"/>
</dbReference>
<dbReference type="GO" id="GO:0036503">
    <property type="term" value="P:ERAD pathway"/>
    <property type="evidence" value="ECO:0007669"/>
    <property type="project" value="TreeGrafter"/>
</dbReference>
<dbReference type="SUPFAM" id="SSF54236">
    <property type="entry name" value="Ubiquitin-like"/>
    <property type="match status" value="1"/>
</dbReference>
<feature type="domain" description="Ubiquitin-like" evidence="2">
    <location>
        <begin position="24"/>
        <end position="99"/>
    </location>
</feature>
<feature type="compositionally biased region" description="Low complexity" evidence="1">
    <location>
        <begin position="7"/>
        <end position="21"/>
    </location>
</feature>
<dbReference type="Pfam" id="PF00240">
    <property type="entry name" value="ubiquitin"/>
    <property type="match status" value="1"/>
</dbReference>
<gene>
    <name evidence="3" type="ORF">DCAR_013900</name>
</gene>
<dbReference type="GO" id="GO:0051787">
    <property type="term" value="F:misfolded protein binding"/>
    <property type="evidence" value="ECO:0007669"/>
    <property type="project" value="TreeGrafter"/>
</dbReference>
<dbReference type="Gene3D" id="3.10.20.90">
    <property type="entry name" value="Phosphatidylinositol 3-kinase Catalytic Subunit, Chain A, domain 1"/>
    <property type="match status" value="1"/>
</dbReference>
<dbReference type="SMART" id="SM00213">
    <property type="entry name" value="UBQ"/>
    <property type="match status" value="1"/>
</dbReference>
<feature type="compositionally biased region" description="Polar residues" evidence="1">
    <location>
        <begin position="175"/>
        <end position="184"/>
    </location>
</feature>
<dbReference type="PRINTS" id="PR00348">
    <property type="entry name" value="UBIQUITIN"/>
</dbReference>
<dbReference type="PANTHER" id="PTHR15204">
    <property type="entry name" value="LARGE PROLINE-RICH PROTEIN BAG6"/>
    <property type="match status" value="1"/>
</dbReference>
<feature type="compositionally biased region" description="Low complexity" evidence="1">
    <location>
        <begin position="648"/>
        <end position="659"/>
    </location>
</feature>
<dbReference type="EMBL" id="LNRQ01000004">
    <property type="protein sequence ID" value="KZM98738.1"/>
    <property type="molecule type" value="Genomic_DNA"/>
</dbReference>
<dbReference type="GO" id="GO:0031593">
    <property type="term" value="F:polyubiquitin modification-dependent protein binding"/>
    <property type="evidence" value="ECO:0007669"/>
    <property type="project" value="TreeGrafter"/>
</dbReference>
<dbReference type="PROSITE" id="PS50053">
    <property type="entry name" value="UBIQUITIN_2"/>
    <property type="match status" value="1"/>
</dbReference>
<organism evidence="3">
    <name type="scientific">Daucus carota subsp. sativus</name>
    <name type="common">Carrot</name>
    <dbReference type="NCBI Taxonomy" id="79200"/>
    <lineage>
        <taxon>Eukaryota</taxon>
        <taxon>Viridiplantae</taxon>
        <taxon>Streptophyta</taxon>
        <taxon>Embryophyta</taxon>
        <taxon>Tracheophyta</taxon>
        <taxon>Spermatophyta</taxon>
        <taxon>Magnoliopsida</taxon>
        <taxon>eudicotyledons</taxon>
        <taxon>Gunneridae</taxon>
        <taxon>Pentapetalae</taxon>
        <taxon>asterids</taxon>
        <taxon>campanulids</taxon>
        <taxon>Apiales</taxon>
        <taxon>Apiaceae</taxon>
        <taxon>Apioideae</taxon>
        <taxon>Scandiceae</taxon>
        <taxon>Daucinae</taxon>
        <taxon>Daucus</taxon>
        <taxon>Daucus sect. Daucus</taxon>
    </lineage>
</organism>
<dbReference type="OMA" id="MRNTINQ"/>
<feature type="region of interest" description="Disordered" evidence="1">
    <location>
        <begin position="798"/>
        <end position="842"/>
    </location>
</feature>
<feature type="region of interest" description="Disordered" evidence="1">
    <location>
        <begin position="523"/>
        <end position="672"/>
    </location>
</feature>
<feature type="region of interest" description="Disordered" evidence="1">
    <location>
        <begin position="437"/>
        <end position="459"/>
    </location>
</feature>
<dbReference type="GO" id="GO:0071818">
    <property type="term" value="C:BAT3 complex"/>
    <property type="evidence" value="ECO:0007669"/>
    <property type="project" value="TreeGrafter"/>
</dbReference>
<name>A0A165Y0K2_DAUCS</name>
<dbReference type="PROSITE" id="PS00299">
    <property type="entry name" value="UBIQUITIN_1"/>
    <property type="match status" value="1"/>
</dbReference>
<dbReference type="Gramene" id="KZM98738">
    <property type="protein sequence ID" value="KZM98738"/>
    <property type="gene ID" value="DCAR_013900"/>
</dbReference>
<dbReference type="InterPro" id="IPR029071">
    <property type="entry name" value="Ubiquitin-like_domsf"/>
</dbReference>
<feature type="compositionally biased region" description="Polar residues" evidence="1">
    <location>
        <begin position="119"/>
        <end position="131"/>
    </location>
</feature>
<dbReference type="AlphaFoldDB" id="A0A165Y0K2"/>
<sequence length="918" mass="95704">MAEPHPSEGSSSASASAGSSDSIVELNIKTLDSQMYSFQVDKNIPVSVFKENVASKTGVPVEQQRLIFRGKVLKDNHLLSEYQVDNGHTLHLVARQPSQPQSSSGTSSAETTTDAGNRGQETNTGVPRSRVGQVSHSVLLGSFNVGDQLDNSIPDLSRVIGAVLNSIGVGNQTAFNGSSGTQPATMAPQGNEAEGRQGPTADQIRDINQLLRGQVPSGQSMPQVLQIPLGAAIPFPFINQPIPDSLHTLSEFMNRMELTLSQNASQSAQPLNDTGVQPPVNLPANTRGVPTPEALVAVLRHAERLFSGHAISALSVCRLEQEGGSTDPTIRTQIQSESMRVGLVMQHLGALLLELGRTMLTLRMGQSSSESSVNAGPAVYISPSGPNPIMVQPSSLQTGSLFGGPVAPPLNSGVFVPGGVGPTARHVNIHIHTAVGSRTTNGEGMHGDHGSGITSADPAQPRVLPVRNIVTAAVPSQPAVVSVTNAVPGGGNLAQQSVSSVPLSTIIAGVGSQIRNYAGNMQSQDLGSSAHQESPGNQDQSVVSGAGNNERGNDITSLLDTIREFPLPGQSSDTSSHMAQGEGQKSCKKEDKENAVRAEEPSSSSMKGIDNQVSSSDNTNSAPSSDQRVDVPLGLGLGGLQPRRRSRVSNSRGVVGSGVTSNMPNNHNQPSRSYGLSAGQLAGAGGTVIPTVPMEGLVAGDQDDTANVMSQVLSSPAMDGLLAGVSRQTGVGSPDVLRNMLGQLTQNPAMMNTVNQIAQQMEGQDLGSMFGGVGGSRSGGIDLSRMFQQMMPIVSQALGGGSAFPQPAPFPQPTPAVEREAQPTNSGTRLSRDEKHSDQSSQIDLQQVVQGLEHENPPEEVLRSVAESVLSSSDYGSGAEGLVNELCAEDGLASEFMEMLLHDLSQRVQNETDSTAES</sequence>
<evidence type="ECO:0000313" key="3">
    <source>
        <dbReference type="EMBL" id="KZM98738.1"/>
    </source>
</evidence>
<dbReference type="InterPro" id="IPR019954">
    <property type="entry name" value="Ubiquitin_CS"/>
</dbReference>
<feature type="compositionally biased region" description="Basic and acidic residues" evidence="1">
    <location>
        <begin position="585"/>
        <end position="600"/>
    </location>
</feature>
<feature type="region of interest" description="Disordered" evidence="1">
    <location>
        <begin position="175"/>
        <end position="199"/>
    </location>
</feature>
<dbReference type="PANTHER" id="PTHR15204:SF5">
    <property type="entry name" value="LARGE PROLINE-RICH PROTEIN BAG6 ISOFORM X1"/>
    <property type="match status" value="1"/>
</dbReference>
<dbReference type="FunFam" id="3.10.20.90:FF:000154">
    <property type="entry name" value="Large proline-rich protein BAG6"/>
    <property type="match status" value="1"/>
</dbReference>
<evidence type="ECO:0000259" key="2">
    <source>
        <dbReference type="PROSITE" id="PS50053"/>
    </source>
</evidence>